<evidence type="ECO:0000256" key="1">
    <source>
        <dbReference type="PROSITE-ProRule" id="PRU00409"/>
    </source>
</evidence>
<dbReference type="AlphaFoldDB" id="A0A4P7VZV4"/>
<evidence type="ECO:0000313" key="4">
    <source>
        <dbReference type="Proteomes" id="UP000297149"/>
    </source>
</evidence>
<keyword evidence="1" id="KW-0067">ATP-binding</keyword>
<dbReference type="PROSITE" id="PS50975">
    <property type="entry name" value="ATP_GRASP"/>
    <property type="match status" value="1"/>
</dbReference>
<reference evidence="4" key="1">
    <citation type="submission" date="2019-02" db="EMBL/GenBank/DDBJ databases">
        <title>Isolation and identification of novel species under the genus Muribaculum.</title>
        <authorList>
            <person name="Miyake S."/>
            <person name="Ding Y."/>
            <person name="Low A."/>
            <person name="Soh M."/>
            <person name="Seedorf H."/>
        </authorList>
    </citation>
    <scope>NUCLEOTIDE SEQUENCE [LARGE SCALE GENOMIC DNA]</scope>
    <source>
        <strain evidence="4">H5</strain>
    </source>
</reference>
<organism evidence="3 4">
    <name type="scientific">Duncaniella dubosii</name>
    <dbReference type="NCBI Taxonomy" id="2518971"/>
    <lineage>
        <taxon>Bacteria</taxon>
        <taxon>Pseudomonadati</taxon>
        <taxon>Bacteroidota</taxon>
        <taxon>Bacteroidia</taxon>
        <taxon>Bacteroidales</taxon>
        <taxon>Muribaculaceae</taxon>
        <taxon>Duncaniella</taxon>
    </lineage>
</organism>
<keyword evidence="1" id="KW-0547">Nucleotide-binding</keyword>
<dbReference type="Proteomes" id="UP000297149">
    <property type="component" value="Chromosome"/>
</dbReference>
<proteinExistence type="predicted"/>
<keyword evidence="4" id="KW-1185">Reference proteome</keyword>
<dbReference type="KEGG" id="ddb:E7747_01615"/>
<evidence type="ECO:0000313" key="3">
    <source>
        <dbReference type="EMBL" id="QCD41116.1"/>
    </source>
</evidence>
<sequence length="357" mass="39750">MRLHLFNPENDLALALGCRHYTPPPHAVAIHNAGALLPMWWAEEGDRVIAPEIMQTEASRLARRFGLNGVIAGDVCGATSLSPWGWSLDAKRQFLRAGVDGGILPDDTSIERIRQLSHRRMSVEILTRLDSDNPIAIETTDPNVVVEAERNNPGCYVKSPWSSSGRGVFCARSLDENALRRRAAGIIHRQGSVMVERGLDKVADFAALFHSDGHRVCFRGLSLFSTETRGMYSGNIVAPQSHIESRLSEMIDPEILMTLINREEEILTELTASAYQGWMGIDMMVYNDGGRLRVMPCVELNLRMTMGVVAMKVCERLGVETPHFLAWEHKENNSLESSESLIMLPPTDGFTLRLTKI</sequence>
<dbReference type="GO" id="GO:0005524">
    <property type="term" value="F:ATP binding"/>
    <property type="evidence" value="ECO:0007669"/>
    <property type="project" value="UniProtKB-UniRule"/>
</dbReference>
<dbReference type="SUPFAM" id="SSF56059">
    <property type="entry name" value="Glutathione synthetase ATP-binding domain-like"/>
    <property type="match status" value="1"/>
</dbReference>
<dbReference type="RefSeq" id="WP_136413710.1">
    <property type="nucleotide sequence ID" value="NZ_CP039396.1"/>
</dbReference>
<protein>
    <recommendedName>
        <fullName evidence="2">ATP-grasp domain-containing protein</fullName>
    </recommendedName>
</protein>
<evidence type="ECO:0000259" key="2">
    <source>
        <dbReference type="PROSITE" id="PS50975"/>
    </source>
</evidence>
<gene>
    <name evidence="3" type="ORF">E7747_01615</name>
</gene>
<accession>A0A4P7VZV4</accession>
<dbReference type="EMBL" id="CP039396">
    <property type="protein sequence ID" value="QCD41116.1"/>
    <property type="molecule type" value="Genomic_DNA"/>
</dbReference>
<feature type="domain" description="ATP-grasp" evidence="2">
    <location>
        <begin position="123"/>
        <end position="330"/>
    </location>
</feature>
<dbReference type="InterPro" id="IPR011761">
    <property type="entry name" value="ATP-grasp"/>
</dbReference>
<name>A0A4P7VZV4_9BACT</name>
<dbReference type="GO" id="GO:0046872">
    <property type="term" value="F:metal ion binding"/>
    <property type="evidence" value="ECO:0007669"/>
    <property type="project" value="InterPro"/>
</dbReference>